<accession>A0A556ACY8</accession>
<dbReference type="InterPro" id="IPR005064">
    <property type="entry name" value="BUG"/>
</dbReference>
<dbReference type="AlphaFoldDB" id="A0A556ACY8"/>
<dbReference type="Pfam" id="PF03401">
    <property type="entry name" value="TctC"/>
    <property type="match status" value="1"/>
</dbReference>
<dbReference type="Proteomes" id="UP000318405">
    <property type="component" value="Unassembled WGS sequence"/>
</dbReference>
<dbReference type="Gene3D" id="3.40.190.10">
    <property type="entry name" value="Periplasmic binding protein-like II"/>
    <property type="match status" value="1"/>
</dbReference>
<dbReference type="EMBL" id="VLTJ01000039">
    <property type="protein sequence ID" value="TSH90751.1"/>
    <property type="molecule type" value="Genomic_DNA"/>
</dbReference>
<evidence type="ECO:0000256" key="1">
    <source>
        <dbReference type="ARBA" id="ARBA00006987"/>
    </source>
</evidence>
<sequence>MGAVLALSFGAQGWAQDDFPSRPVRLVVPQIGGTGNDVLARSLAERLRERWKVPVVVENRPGANGTIAANYVLGQPADGATLFLAGVSNLAFNPFLYPTLSHDPRRDFAGVAVLANSPFVLVATPGRFTGGLPGFVEQARARPGEINYASGGMGNSTHLAMDLVAERAGVQLTHVPFNGGGASTSLLSGETPVMMNVVAGVKPLIDAGKLEAFAVTGKQRIAALPDVPTFAEQGYEVDVPGWYAIVVKRDTPAPVVQRINADINAVLLDPAFRETLAFQFLDPIGGPPETVEQYVTRDADAWGARIRALDLNH</sequence>
<gene>
    <name evidence="2" type="ORF">FOZ76_19765</name>
</gene>
<dbReference type="PIRSF" id="PIRSF017082">
    <property type="entry name" value="YflP"/>
    <property type="match status" value="1"/>
</dbReference>
<protein>
    <submittedName>
        <fullName evidence="2">Tripartite tricarboxylate transporter substrate binding protein</fullName>
    </submittedName>
</protein>
<dbReference type="OrthoDB" id="8678477at2"/>
<keyword evidence="3" id="KW-1185">Reference proteome</keyword>
<reference evidence="2 3" key="1">
    <citation type="submission" date="2019-07" db="EMBL/GenBank/DDBJ databases">
        <title>Qingshengfaniella alkalisoli gen. nov., sp. nov., isolated from saline soil.</title>
        <authorList>
            <person name="Xu L."/>
            <person name="Huang X.-X."/>
            <person name="Sun J.-Q."/>
        </authorList>
    </citation>
    <scope>NUCLEOTIDE SEQUENCE [LARGE SCALE GENOMIC DNA]</scope>
    <source>
        <strain evidence="2 3">DSM 27279</strain>
    </source>
</reference>
<dbReference type="PANTHER" id="PTHR42928">
    <property type="entry name" value="TRICARBOXYLATE-BINDING PROTEIN"/>
    <property type="match status" value="1"/>
</dbReference>
<evidence type="ECO:0000313" key="3">
    <source>
        <dbReference type="Proteomes" id="UP000318405"/>
    </source>
</evidence>
<proteinExistence type="inferred from homology"/>
<dbReference type="PANTHER" id="PTHR42928:SF5">
    <property type="entry name" value="BLR1237 PROTEIN"/>
    <property type="match status" value="1"/>
</dbReference>
<dbReference type="SUPFAM" id="SSF53850">
    <property type="entry name" value="Periplasmic binding protein-like II"/>
    <property type="match status" value="1"/>
</dbReference>
<comment type="caution">
    <text evidence="2">The sequence shown here is derived from an EMBL/GenBank/DDBJ whole genome shotgun (WGS) entry which is preliminary data.</text>
</comment>
<name>A0A556ACY8_9BURK</name>
<dbReference type="Gene3D" id="3.40.190.150">
    <property type="entry name" value="Bordetella uptake gene, domain 1"/>
    <property type="match status" value="1"/>
</dbReference>
<evidence type="ECO:0000313" key="2">
    <source>
        <dbReference type="EMBL" id="TSH90751.1"/>
    </source>
</evidence>
<organism evidence="2 3">
    <name type="scientific">Verticiella sediminum</name>
    <dbReference type="NCBI Taxonomy" id="1247510"/>
    <lineage>
        <taxon>Bacteria</taxon>
        <taxon>Pseudomonadati</taxon>
        <taxon>Pseudomonadota</taxon>
        <taxon>Betaproteobacteria</taxon>
        <taxon>Burkholderiales</taxon>
        <taxon>Alcaligenaceae</taxon>
        <taxon>Verticiella</taxon>
    </lineage>
</organism>
<comment type="similarity">
    <text evidence="1">Belongs to the UPF0065 (bug) family.</text>
</comment>
<dbReference type="InterPro" id="IPR042100">
    <property type="entry name" value="Bug_dom1"/>
</dbReference>